<dbReference type="PANTHER" id="PTHR24221">
    <property type="entry name" value="ATP-BINDING CASSETTE SUB-FAMILY B"/>
    <property type="match status" value="1"/>
</dbReference>
<reference evidence="7" key="1">
    <citation type="submission" date="2016-03" db="EMBL/GenBank/DDBJ databases">
        <authorList>
            <person name="Guldener U."/>
        </authorList>
    </citation>
    <scope>NUCLEOTIDE SEQUENCE [LARGE SCALE GENOMIC DNA]</scope>
    <source>
        <strain evidence="7">04CH-RAC-A.6.1</strain>
    </source>
</reference>
<evidence type="ECO:0000256" key="1">
    <source>
        <dbReference type="ARBA" id="ARBA00004141"/>
    </source>
</evidence>
<accession>A0A1E1K2S8</accession>
<evidence type="ECO:0000256" key="4">
    <source>
        <dbReference type="ARBA" id="ARBA00023136"/>
    </source>
</evidence>
<dbReference type="AlphaFoldDB" id="A0A1E1K2S8"/>
<dbReference type="InterPro" id="IPR039421">
    <property type="entry name" value="Type_1_exporter"/>
</dbReference>
<dbReference type="InterPro" id="IPR027417">
    <property type="entry name" value="P-loop_NTPase"/>
</dbReference>
<name>A0A1E1K2S8_9HELO</name>
<dbReference type="Pfam" id="PF00005">
    <property type="entry name" value="ABC_tran"/>
    <property type="match status" value="1"/>
</dbReference>
<protein>
    <recommendedName>
        <fullName evidence="5">ABC transporter domain-containing protein</fullName>
    </recommendedName>
</protein>
<feature type="domain" description="ABC transporter" evidence="5">
    <location>
        <begin position="201"/>
        <end position="389"/>
    </location>
</feature>
<keyword evidence="7" id="KW-1185">Reference proteome</keyword>
<dbReference type="Gene3D" id="1.20.1560.10">
    <property type="entry name" value="ABC transporter type 1, transmembrane domain"/>
    <property type="match status" value="1"/>
</dbReference>
<evidence type="ECO:0000313" key="7">
    <source>
        <dbReference type="Proteomes" id="UP000178912"/>
    </source>
</evidence>
<dbReference type="InterPro" id="IPR036640">
    <property type="entry name" value="ABC1_TM_sf"/>
</dbReference>
<evidence type="ECO:0000259" key="5">
    <source>
        <dbReference type="PROSITE" id="PS50893"/>
    </source>
</evidence>
<dbReference type="PANTHER" id="PTHR24221:SF651">
    <property type="entry name" value="HEAVY METAL TOLERANCE PROTEIN"/>
    <property type="match status" value="1"/>
</dbReference>
<gene>
    <name evidence="6" type="ORF">RAG0_02782</name>
</gene>
<evidence type="ECO:0000256" key="3">
    <source>
        <dbReference type="ARBA" id="ARBA00022989"/>
    </source>
</evidence>
<dbReference type="GO" id="GO:0042626">
    <property type="term" value="F:ATPase-coupled transmembrane transporter activity"/>
    <property type="evidence" value="ECO:0007669"/>
    <property type="project" value="TreeGrafter"/>
</dbReference>
<evidence type="ECO:0000256" key="2">
    <source>
        <dbReference type="ARBA" id="ARBA00022692"/>
    </source>
</evidence>
<evidence type="ECO:0000313" key="6">
    <source>
        <dbReference type="EMBL" id="CZS92369.1"/>
    </source>
</evidence>
<sequence length="390" mass="43292">MFGILPTVVDLVLAVWFAANRFGVWCAFKVALTGFCLTCFLLWSGKHTADLEKTRSASKDYIEDLRSDLTGSYQTIQILQKEGKAVSDYDTIVCDGQDPENHLIDWSSMSDIFQEVIFSLGLYLLIQQAISGPNNVKPVDLSALYALAIQLQKRLSTLGDGIRRTLRYWVVGCRIFDLIGEKSTTADIPGAAELLSCQGNIKFQNVEFSYGAKSVLRSVSFDCRPGETTVFVGKSSAGKSTILDLVFRNYFAQNGSGLIDGLDIRSLKRKSIRCHIGVVPQNPILLNRTIMENLRFANEGITDEEIKDISRSLEFHETFHDLGYDTNVGYSGSRLSGGQRMMVAITRIIGRGSKIILLDEATGPFDHLTEKIFHQAIDTMKSTKTVIMIA</sequence>
<proteinExistence type="predicted"/>
<dbReference type="GO" id="GO:0005524">
    <property type="term" value="F:ATP binding"/>
    <property type="evidence" value="ECO:0007669"/>
    <property type="project" value="InterPro"/>
</dbReference>
<dbReference type="EMBL" id="FJUX01000012">
    <property type="protein sequence ID" value="CZS92369.1"/>
    <property type="molecule type" value="Genomic_DNA"/>
</dbReference>
<dbReference type="InterPro" id="IPR003439">
    <property type="entry name" value="ABC_transporter-like_ATP-bd"/>
</dbReference>
<dbReference type="SUPFAM" id="SSF52540">
    <property type="entry name" value="P-loop containing nucleoside triphosphate hydrolases"/>
    <property type="match status" value="1"/>
</dbReference>
<dbReference type="Gene3D" id="3.40.50.300">
    <property type="entry name" value="P-loop containing nucleotide triphosphate hydrolases"/>
    <property type="match status" value="1"/>
</dbReference>
<organism evidence="6 7">
    <name type="scientific">Rhynchosporium agropyri</name>
    <dbReference type="NCBI Taxonomy" id="914238"/>
    <lineage>
        <taxon>Eukaryota</taxon>
        <taxon>Fungi</taxon>
        <taxon>Dikarya</taxon>
        <taxon>Ascomycota</taxon>
        <taxon>Pezizomycotina</taxon>
        <taxon>Leotiomycetes</taxon>
        <taxon>Helotiales</taxon>
        <taxon>Ploettnerulaceae</taxon>
        <taxon>Rhynchosporium</taxon>
    </lineage>
</organism>
<comment type="subcellular location">
    <subcellularLocation>
        <location evidence="1">Membrane</location>
        <topology evidence="1">Multi-pass membrane protein</topology>
    </subcellularLocation>
</comment>
<keyword evidence="2" id="KW-0812">Transmembrane</keyword>
<dbReference type="GO" id="GO:0016887">
    <property type="term" value="F:ATP hydrolysis activity"/>
    <property type="evidence" value="ECO:0007669"/>
    <property type="project" value="InterPro"/>
</dbReference>
<dbReference type="OrthoDB" id="6500128at2759"/>
<dbReference type="GO" id="GO:0005774">
    <property type="term" value="C:vacuolar membrane"/>
    <property type="evidence" value="ECO:0007669"/>
    <property type="project" value="TreeGrafter"/>
</dbReference>
<keyword evidence="3" id="KW-1133">Transmembrane helix</keyword>
<dbReference type="Proteomes" id="UP000178912">
    <property type="component" value="Unassembled WGS sequence"/>
</dbReference>
<dbReference type="PROSITE" id="PS50893">
    <property type="entry name" value="ABC_TRANSPORTER_2"/>
    <property type="match status" value="1"/>
</dbReference>
<keyword evidence="4" id="KW-0472">Membrane</keyword>
<dbReference type="SUPFAM" id="SSF90123">
    <property type="entry name" value="ABC transporter transmembrane region"/>
    <property type="match status" value="1"/>
</dbReference>